<feature type="domain" description="RimM N-terminal" evidence="6">
    <location>
        <begin position="11"/>
        <end position="90"/>
    </location>
</feature>
<dbReference type="SUPFAM" id="SSF50346">
    <property type="entry name" value="PRC-barrel domain"/>
    <property type="match status" value="1"/>
</dbReference>
<dbReference type="InterPro" id="IPR056792">
    <property type="entry name" value="PRC_RimM"/>
</dbReference>
<dbReference type="PANTHER" id="PTHR33692">
    <property type="entry name" value="RIBOSOME MATURATION FACTOR RIMM"/>
    <property type="match status" value="1"/>
</dbReference>
<keyword evidence="2 5" id="KW-0690">Ribosome biogenesis</keyword>
<dbReference type="InterPro" id="IPR011033">
    <property type="entry name" value="PRC_barrel-like_sf"/>
</dbReference>
<dbReference type="PANTHER" id="PTHR33692:SF1">
    <property type="entry name" value="RIBOSOME MATURATION FACTOR RIMM"/>
    <property type="match status" value="1"/>
</dbReference>
<evidence type="ECO:0000256" key="5">
    <source>
        <dbReference type="HAMAP-Rule" id="MF_00014"/>
    </source>
</evidence>
<dbReference type="InterPro" id="IPR036976">
    <property type="entry name" value="RimM_N_sf"/>
</dbReference>
<evidence type="ECO:0000259" key="7">
    <source>
        <dbReference type="Pfam" id="PF24986"/>
    </source>
</evidence>
<organism evidence="8 9">
    <name type="scientific">Pseudodonghicola flavimaris</name>
    <dbReference type="NCBI Taxonomy" id="3050036"/>
    <lineage>
        <taxon>Bacteria</taxon>
        <taxon>Pseudomonadati</taxon>
        <taxon>Pseudomonadota</taxon>
        <taxon>Alphaproteobacteria</taxon>
        <taxon>Rhodobacterales</taxon>
        <taxon>Paracoccaceae</taxon>
        <taxon>Pseudodonghicola</taxon>
    </lineage>
</organism>
<dbReference type="InterPro" id="IPR011961">
    <property type="entry name" value="RimM"/>
</dbReference>
<evidence type="ECO:0000256" key="1">
    <source>
        <dbReference type="ARBA" id="ARBA00022490"/>
    </source>
</evidence>
<evidence type="ECO:0000313" key="8">
    <source>
        <dbReference type="EMBL" id="MDK3020276.1"/>
    </source>
</evidence>
<keyword evidence="9" id="KW-1185">Reference proteome</keyword>
<evidence type="ECO:0000313" key="9">
    <source>
        <dbReference type="Proteomes" id="UP001243757"/>
    </source>
</evidence>
<dbReference type="HAMAP" id="MF_00014">
    <property type="entry name" value="Ribosome_mat_RimM"/>
    <property type="match status" value="1"/>
</dbReference>
<feature type="domain" description="Ribosome maturation factor RimM PRC barrel" evidence="7">
    <location>
        <begin position="103"/>
        <end position="171"/>
    </location>
</feature>
<comment type="domain">
    <text evidence="5">The PRC barrel domain binds ribosomal protein uS19.</text>
</comment>
<dbReference type="Pfam" id="PF01782">
    <property type="entry name" value="RimM"/>
    <property type="match status" value="1"/>
</dbReference>
<dbReference type="Gene3D" id="2.40.30.60">
    <property type="entry name" value="RimM"/>
    <property type="match status" value="1"/>
</dbReference>
<proteinExistence type="inferred from homology"/>
<comment type="similarity">
    <text evidence="5">Belongs to the RimM family.</text>
</comment>
<dbReference type="Pfam" id="PF24986">
    <property type="entry name" value="PRC_RimM"/>
    <property type="match status" value="1"/>
</dbReference>
<dbReference type="InterPro" id="IPR002676">
    <property type="entry name" value="RimM_N"/>
</dbReference>
<evidence type="ECO:0000256" key="4">
    <source>
        <dbReference type="ARBA" id="ARBA00023186"/>
    </source>
</evidence>
<dbReference type="InterPro" id="IPR009000">
    <property type="entry name" value="Transl_B-barrel_sf"/>
</dbReference>
<keyword evidence="3 5" id="KW-0698">rRNA processing</keyword>
<dbReference type="EMBL" id="JASNJD010000023">
    <property type="protein sequence ID" value="MDK3020276.1"/>
    <property type="molecule type" value="Genomic_DNA"/>
</dbReference>
<evidence type="ECO:0000256" key="3">
    <source>
        <dbReference type="ARBA" id="ARBA00022552"/>
    </source>
</evidence>
<dbReference type="Gene3D" id="2.30.30.240">
    <property type="entry name" value="PRC-barrel domain"/>
    <property type="match status" value="1"/>
</dbReference>
<sequence length="172" mass="18325">MTKSAVEDLVCVGTVAGAFGVRGEVRLKSYCANPEDIELYSPLLTEDGSQSFPVVLTRSIKNGFAARLGGVETKDDADTLRGVSLFAPRDRLPALPEDEFYYSDLIGLEVLDTGGTSLGRVKDVQNHGAGDLLELQVPGQSATVLMPFTRAVVPTVDLEAGRLIADPPEGLF</sequence>
<name>A0ABT7F6N9_9RHOB</name>
<comment type="subcellular location">
    <subcellularLocation>
        <location evidence="5">Cytoplasm</location>
    </subcellularLocation>
</comment>
<keyword evidence="1 5" id="KW-0963">Cytoplasm</keyword>
<reference evidence="8 9" key="1">
    <citation type="submission" date="2023-05" db="EMBL/GenBank/DDBJ databases">
        <title>Pseudodonghicola sp. nov.</title>
        <authorList>
            <person name="Huang J."/>
        </authorList>
    </citation>
    <scope>NUCLEOTIDE SEQUENCE [LARGE SCALE GENOMIC DNA]</scope>
    <source>
        <strain evidence="8 9">IC7</strain>
    </source>
</reference>
<evidence type="ECO:0000256" key="2">
    <source>
        <dbReference type="ARBA" id="ARBA00022517"/>
    </source>
</evidence>
<comment type="caution">
    <text evidence="8">The sequence shown here is derived from an EMBL/GenBank/DDBJ whole genome shotgun (WGS) entry which is preliminary data.</text>
</comment>
<evidence type="ECO:0000259" key="6">
    <source>
        <dbReference type="Pfam" id="PF01782"/>
    </source>
</evidence>
<protein>
    <recommendedName>
        <fullName evidence="5">Ribosome maturation factor RimM</fullName>
    </recommendedName>
</protein>
<comment type="subunit">
    <text evidence="5">Binds ribosomal protein uS19.</text>
</comment>
<keyword evidence="4 5" id="KW-0143">Chaperone</keyword>
<dbReference type="RefSeq" id="WP_284482963.1">
    <property type="nucleotide sequence ID" value="NZ_JASNJD010000023.1"/>
</dbReference>
<gene>
    <name evidence="5 8" type="primary">rimM</name>
    <name evidence="8" type="ORF">QO033_21545</name>
</gene>
<dbReference type="Proteomes" id="UP001243757">
    <property type="component" value="Unassembled WGS sequence"/>
</dbReference>
<accession>A0ABT7F6N9</accession>
<dbReference type="SUPFAM" id="SSF50447">
    <property type="entry name" value="Translation proteins"/>
    <property type="match status" value="1"/>
</dbReference>
<comment type="function">
    <text evidence="5">An accessory protein needed during the final step in the assembly of 30S ribosomal subunit, possibly for assembly of the head region. Essential for efficient processing of 16S rRNA. May be needed both before and after RbfA during the maturation of 16S rRNA. It has affinity for free ribosomal 30S subunits but not for 70S ribosomes.</text>
</comment>
<dbReference type="NCBIfam" id="TIGR02273">
    <property type="entry name" value="16S_RimM"/>
    <property type="match status" value="1"/>
</dbReference>